<dbReference type="EMBL" id="JBHSOZ010000002">
    <property type="protein sequence ID" value="MFC5711216.1"/>
    <property type="molecule type" value="Genomic_DNA"/>
</dbReference>
<reference evidence="2" key="1">
    <citation type="journal article" date="2019" name="Int. J. Syst. Evol. Microbiol.">
        <title>The Global Catalogue of Microorganisms (GCM) 10K type strain sequencing project: providing services to taxonomists for standard genome sequencing and annotation.</title>
        <authorList>
            <consortium name="The Broad Institute Genomics Platform"/>
            <consortium name="The Broad Institute Genome Sequencing Center for Infectious Disease"/>
            <person name="Wu L."/>
            <person name="Ma J."/>
        </authorList>
    </citation>
    <scope>NUCLEOTIDE SEQUENCE [LARGE SCALE GENOMIC DNA]</scope>
    <source>
        <strain evidence="2">CECT 7184</strain>
    </source>
</reference>
<keyword evidence="2" id="KW-1185">Reference proteome</keyword>
<sequence length="117" mass="13987">MSNETKEKIVKEVSEAIYQAYPYLWEKFGEHGRIKTEEDNYHHLDHLETTYELRDITVFLDYTKWLENVLTSRNVGTYLIIDNFERLVKAIPGKVDKEREQAFLMYLQQAIQLLKNS</sequence>
<evidence type="ECO:0000313" key="2">
    <source>
        <dbReference type="Proteomes" id="UP001596142"/>
    </source>
</evidence>
<proteinExistence type="predicted"/>
<evidence type="ECO:0000313" key="1">
    <source>
        <dbReference type="EMBL" id="MFC5711216.1"/>
    </source>
</evidence>
<gene>
    <name evidence="1" type="ORF">ACFPU1_00320</name>
</gene>
<dbReference type="RefSeq" id="WP_385937148.1">
    <property type="nucleotide sequence ID" value="NZ_JBHSOZ010000002.1"/>
</dbReference>
<name>A0ABW0YHS2_9BACI</name>
<organism evidence="1 2">
    <name type="scientific">Thalassorhabdus alkalitolerans</name>
    <dbReference type="NCBI Taxonomy" id="2282697"/>
    <lineage>
        <taxon>Bacteria</taxon>
        <taxon>Bacillati</taxon>
        <taxon>Bacillota</taxon>
        <taxon>Bacilli</taxon>
        <taxon>Bacillales</taxon>
        <taxon>Bacillaceae</taxon>
        <taxon>Thalassorhabdus</taxon>
    </lineage>
</organism>
<accession>A0ABW0YHS2</accession>
<comment type="caution">
    <text evidence="1">The sequence shown here is derived from an EMBL/GenBank/DDBJ whole genome shotgun (WGS) entry which is preliminary data.</text>
</comment>
<protein>
    <submittedName>
        <fullName evidence="1">Uncharacterized protein</fullName>
    </submittedName>
</protein>
<dbReference type="Proteomes" id="UP001596142">
    <property type="component" value="Unassembled WGS sequence"/>
</dbReference>